<feature type="transmembrane region" description="Helical" evidence="2">
    <location>
        <begin position="12"/>
        <end position="39"/>
    </location>
</feature>
<feature type="transmembrane region" description="Helical" evidence="2">
    <location>
        <begin position="125"/>
        <end position="149"/>
    </location>
</feature>
<feature type="transmembrane region" description="Helical" evidence="2">
    <location>
        <begin position="45"/>
        <end position="66"/>
    </location>
</feature>
<evidence type="ECO:0000256" key="2">
    <source>
        <dbReference type="SAM" id="Phobius"/>
    </source>
</evidence>
<feature type="compositionally biased region" description="Low complexity" evidence="1">
    <location>
        <begin position="600"/>
        <end position="613"/>
    </location>
</feature>
<feature type="compositionally biased region" description="Polar residues" evidence="1">
    <location>
        <begin position="271"/>
        <end position="283"/>
    </location>
</feature>
<feature type="region of interest" description="Disordered" evidence="1">
    <location>
        <begin position="669"/>
        <end position="701"/>
    </location>
</feature>
<evidence type="ECO:0000313" key="3">
    <source>
        <dbReference type="EMBL" id="EPE08373.1"/>
    </source>
</evidence>
<dbReference type="eggNOG" id="ENOG502RS63">
    <property type="taxonomic scope" value="Eukaryota"/>
</dbReference>
<reference evidence="3 4" key="1">
    <citation type="journal article" date="2013" name="BMC Genomics">
        <title>The genome and transcriptome of the pine saprophyte Ophiostoma piceae, and a comparison with the bark beetle-associated pine pathogen Grosmannia clavigera.</title>
        <authorList>
            <person name="Haridas S."/>
            <person name="Wang Y."/>
            <person name="Lim L."/>
            <person name="Massoumi Alamouti S."/>
            <person name="Jackman S."/>
            <person name="Docking R."/>
            <person name="Robertson G."/>
            <person name="Birol I."/>
            <person name="Bohlmann J."/>
            <person name="Breuil C."/>
        </authorList>
    </citation>
    <scope>NUCLEOTIDE SEQUENCE [LARGE SCALE GENOMIC DNA]</scope>
    <source>
        <strain evidence="3 4">UAMH 11346</strain>
    </source>
</reference>
<dbReference type="OrthoDB" id="3506470at2759"/>
<feature type="region of interest" description="Disordered" evidence="1">
    <location>
        <begin position="1163"/>
        <end position="1192"/>
    </location>
</feature>
<accession>S3CP95</accession>
<feature type="transmembrane region" description="Helical" evidence="2">
    <location>
        <begin position="78"/>
        <end position="96"/>
    </location>
</feature>
<feature type="region of interest" description="Disordered" evidence="1">
    <location>
        <begin position="533"/>
        <end position="571"/>
    </location>
</feature>
<sequence>MFYIDTTSPIEIATVLLIQFLLSCIIFLFLLFMLCIFIFHHSCNACFFLSCRVSFSSCLYLLILPLPRRVSLFLRSTIYLFLFFYLFFFPLLLSFYQSSISILYSLFSTIPSSFLITTSPRLHRCFCFVSVSLILIHLLLPICLVSSSLDSSYPPTFVHSPNLFNCSTTYDYDNYITQTYQHILWNGDAVLQRVTVTNKDSSSSHPFISFFVSHLSFLSCLTKHLVTTTSNVETMDTECNFPELLALDLGTAESVFASKRMTAGPPRLPSMPTSSQPPSNTNGMGVIFESKSIQDLVEANILSTEDALAYTSARNFLSSTAFAQLQSHADAITRLTANPALGSISTHKDWDSDSNSVDSFELPSISLSRPAVSQHAREEFAHNSHSTSSARDEFLQPSRYGDSFPAASTSNRDSYGSFYDSYYNDPHQDDNDDCDSESVSSYGASVPAVRDRQQSVVTAATSVSSGCRHSTQSTQSRAMAPPSPVTAEHEKSEALARHVEFDLKQNMEHNVEQAPPSPKASPIPADIKESSWMSFEDDDEESFPAFTTKPSDLPPRPKTSSGSESRRQVPDFSEMAQWTFNKRRMSQIASTLDAATPERPSTASASIAPSVSVPRRRSSLNHQSPPTLQFRDEPRQLRHFHTFGDEAHAPVDDEPIILPRTVYRKPVPEPSMRAAEKPRHREALSASKSQGRPSTAHKAKKTFSEPLLSQFDSFESDCENIYPMDVGVDENVDDNENDANLFGDFAGAYNYDEGHDKIMMATVVPFSRQNTLSLRSLPSRHSLESLRDDAHNTPFPELYPMPRHHTLAHHYPDETSASLQSWIEHASRSQLELNQQYQQGAFYEEAEAEEAEEADEEMQIAEPAVRTPVVTAPQPEQTSLAFFFHQPGLVGIPLPREVVDTLRVSVSCFPETMLSLSSFSIQTIRTYSRKVRRRSQSDADSAHRLIMSNSPSAGTDPTPFVPPLLPPSPTDTFAGSLDLAGGVSRINRSSTSTTSTSNSQSTGRSFWKQLPKRLSQSRASSGLSLFHSRSSRNADSNSTPVDRPHHSVSGRRGSRIDSFFSTSPSSPTAGRDDDQSKNSGLCLKRIFPTASDNLCESLYAHIIAFNYISLLCPPPSAPTVAQKRQTIRIYVGSDVPLPESADIMSTGDAMSLGRITPMPMPMSRLENSIMDSPPSSPPPSRGGPSNVDDAHNGVYNLKPKAVMLLGLLDIFEPENAKMGNTAASPSMAASARLGGPTATSNNGHSNSLSRRYNSLRRRRLNNLSSLSASTYKPATLKKASNSAFEEDNGDDSDCDSITKIKDSLATAKKTIAVPAALIDAPTPSAMADAAAVAAAAAAAATETKTESPVPVVSQATSASAATDASMRDLHAGLHKCISQLVATMKLANGQLNTETDIARDMDPLFLRTLCELVRSQEEQR</sequence>
<evidence type="ECO:0000256" key="1">
    <source>
        <dbReference type="SAM" id="MobiDB-lite"/>
    </source>
</evidence>
<feature type="region of interest" description="Disordered" evidence="1">
    <location>
        <begin position="591"/>
        <end position="629"/>
    </location>
</feature>
<feature type="compositionally biased region" description="Low complexity" evidence="1">
    <location>
        <begin position="455"/>
        <end position="465"/>
    </location>
</feature>
<feature type="compositionally biased region" description="Low complexity" evidence="1">
    <location>
        <begin position="1058"/>
        <end position="1068"/>
    </location>
</feature>
<dbReference type="EMBL" id="KE148149">
    <property type="protein sequence ID" value="EPE08373.1"/>
    <property type="molecule type" value="Genomic_DNA"/>
</dbReference>
<feature type="compositionally biased region" description="Basic and acidic residues" evidence="1">
    <location>
        <begin position="674"/>
        <end position="683"/>
    </location>
</feature>
<keyword evidence="4" id="KW-1185">Reference proteome</keyword>
<dbReference type="Proteomes" id="UP000016923">
    <property type="component" value="Unassembled WGS sequence"/>
</dbReference>
<feature type="compositionally biased region" description="Pro residues" evidence="1">
    <location>
        <begin position="959"/>
        <end position="969"/>
    </location>
</feature>
<proteinExistence type="predicted"/>
<feature type="region of interest" description="Disordered" evidence="1">
    <location>
        <begin position="261"/>
        <end position="283"/>
    </location>
</feature>
<dbReference type="HOGENOM" id="CLU_268726_0_0_1"/>
<gene>
    <name evidence="3" type="ORF">F503_01156</name>
</gene>
<keyword evidence="2" id="KW-0812">Transmembrane</keyword>
<organism evidence="3 4">
    <name type="scientific">Ophiostoma piceae (strain UAMH 11346)</name>
    <name type="common">Sap stain fungus</name>
    <dbReference type="NCBI Taxonomy" id="1262450"/>
    <lineage>
        <taxon>Eukaryota</taxon>
        <taxon>Fungi</taxon>
        <taxon>Dikarya</taxon>
        <taxon>Ascomycota</taxon>
        <taxon>Pezizomycotina</taxon>
        <taxon>Sordariomycetes</taxon>
        <taxon>Sordariomycetidae</taxon>
        <taxon>Ophiostomatales</taxon>
        <taxon>Ophiostomataceae</taxon>
        <taxon>Ophiostoma</taxon>
    </lineage>
</organism>
<feature type="region of interest" description="Disordered" evidence="1">
    <location>
        <begin position="1221"/>
        <end position="1248"/>
    </location>
</feature>
<feature type="region of interest" description="Disordered" evidence="1">
    <location>
        <begin position="930"/>
        <end position="1078"/>
    </location>
</feature>
<feature type="compositionally biased region" description="Low complexity" evidence="1">
    <location>
        <begin position="984"/>
        <end position="1005"/>
    </location>
</feature>
<name>S3CP95_OPHP1</name>
<protein>
    <submittedName>
        <fullName evidence="3">Uncharacterized protein</fullName>
    </submittedName>
</protein>
<dbReference type="VEuPathDB" id="FungiDB:F503_01156"/>
<keyword evidence="2" id="KW-0472">Membrane</keyword>
<evidence type="ECO:0000313" key="4">
    <source>
        <dbReference type="Proteomes" id="UP000016923"/>
    </source>
</evidence>
<keyword evidence="2" id="KW-1133">Transmembrane helix</keyword>
<feature type="region of interest" description="Disordered" evidence="1">
    <location>
        <begin position="376"/>
        <end position="488"/>
    </location>
</feature>
<feature type="compositionally biased region" description="Polar residues" evidence="1">
    <location>
        <begin position="467"/>
        <end position="477"/>
    </location>
</feature>